<dbReference type="PANTHER" id="PTHR24198">
    <property type="entry name" value="ANKYRIN REPEAT AND PROTEIN KINASE DOMAIN-CONTAINING PROTEIN"/>
    <property type="match status" value="1"/>
</dbReference>
<dbReference type="PROSITE" id="PS50088">
    <property type="entry name" value="ANK_REPEAT"/>
    <property type="match status" value="4"/>
</dbReference>
<evidence type="ECO:0000313" key="5">
    <source>
        <dbReference type="Proteomes" id="UP000232323"/>
    </source>
</evidence>
<dbReference type="OrthoDB" id="529241at2759"/>
<feature type="repeat" description="ANK" evidence="3">
    <location>
        <begin position="368"/>
        <end position="400"/>
    </location>
</feature>
<organism evidence="4 5">
    <name type="scientific">Chlamydomonas eustigma</name>
    <dbReference type="NCBI Taxonomy" id="1157962"/>
    <lineage>
        <taxon>Eukaryota</taxon>
        <taxon>Viridiplantae</taxon>
        <taxon>Chlorophyta</taxon>
        <taxon>core chlorophytes</taxon>
        <taxon>Chlorophyceae</taxon>
        <taxon>CS clade</taxon>
        <taxon>Chlamydomonadales</taxon>
        <taxon>Chlamydomonadaceae</taxon>
        <taxon>Chlamydomonas</taxon>
    </lineage>
</organism>
<dbReference type="SMART" id="SM00248">
    <property type="entry name" value="ANK"/>
    <property type="match status" value="10"/>
</dbReference>
<gene>
    <name evidence="4" type="ORF">CEUSTIGMA_g4687.t1</name>
</gene>
<dbReference type="PANTHER" id="PTHR24198:SF165">
    <property type="entry name" value="ANKYRIN REPEAT-CONTAINING PROTEIN-RELATED"/>
    <property type="match status" value="1"/>
</dbReference>
<dbReference type="PROSITE" id="PS50297">
    <property type="entry name" value="ANK_REP_REGION"/>
    <property type="match status" value="4"/>
</dbReference>
<dbReference type="PRINTS" id="PR01415">
    <property type="entry name" value="ANKYRIN"/>
</dbReference>
<keyword evidence="1" id="KW-0677">Repeat</keyword>
<keyword evidence="2 3" id="KW-0040">ANK repeat</keyword>
<sequence length="525" mass="57092">MLESYLPQDFYLNRWTNLQPKAEGQFHASPEEIKRAALTRDKRYLRKEITKQKYVLFRAILENDVDACKKLLRTPLLLERHTSEGTTPLGLAAATGNAAIVSFLLDLGADVNARDRTGATPLHLAALLGHTDIIKMLLESKQGGTTGRDYLLRQGSHSGETPVMAAAKGGSVDALKELAKAGGETGTTCSVSGCSGVDCLMLASRHDRVETMKWLLERGLQPTRRDDIGRDALMHACCTGSLQAAELLLKSQPLGADLSARDSKGYSALHHACLGGNLRLVELLNDKLSGSNSINFTAGPEGGQLLCLACDAGQAGVAEWLLSNKAGKLEIVSEGPQNPLHAAVHAGRTEIIEVLLASGARIDVRDARGRTPLAWAATHGKDDMVRLLVSKGASMLSVDLHGRVPRQLAYLHRHWDLANMLSEMAKSSSWEARRKTSASASYALRQAWESWVKNSKGMGETCRCQGGCPCRNSLAAWVDASSTQALGCIWQAAARELWKEWIPECSCRANLATRTSWARIIMFYR</sequence>
<comment type="caution">
    <text evidence="4">The sequence shown here is derived from an EMBL/GenBank/DDBJ whole genome shotgun (WGS) entry which is preliminary data.</text>
</comment>
<dbReference type="Gene3D" id="1.25.40.20">
    <property type="entry name" value="Ankyrin repeat-containing domain"/>
    <property type="match status" value="3"/>
</dbReference>
<dbReference type="InterPro" id="IPR036770">
    <property type="entry name" value="Ankyrin_rpt-contain_sf"/>
</dbReference>
<name>A0A250X391_9CHLO</name>
<dbReference type="EMBL" id="BEGY01000023">
    <property type="protein sequence ID" value="GAX77240.1"/>
    <property type="molecule type" value="Genomic_DNA"/>
</dbReference>
<dbReference type="STRING" id="1157962.A0A250X391"/>
<protein>
    <submittedName>
        <fullName evidence="4">Uncharacterized protein</fullName>
    </submittedName>
</protein>
<evidence type="ECO:0000256" key="1">
    <source>
        <dbReference type="ARBA" id="ARBA00022737"/>
    </source>
</evidence>
<evidence type="ECO:0000256" key="2">
    <source>
        <dbReference type="ARBA" id="ARBA00023043"/>
    </source>
</evidence>
<accession>A0A250X391</accession>
<reference evidence="4 5" key="1">
    <citation type="submission" date="2017-08" db="EMBL/GenBank/DDBJ databases">
        <title>Acidophilic green algal genome provides insights into adaptation to an acidic environment.</title>
        <authorList>
            <person name="Hirooka S."/>
            <person name="Hirose Y."/>
            <person name="Kanesaki Y."/>
            <person name="Higuchi S."/>
            <person name="Fujiwara T."/>
            <person name="Onuma R."/>
            <person name="Era A."/>
            <person name="Ohbayashi R."/>
            <person name="Uzuka A."/>
            <person name="Nozaki H."/>
            <person name="Yoshikawa H."/>
            <person name="Miyagishima S.Y."/>
        </authorList>
    </citation>
    <scope>NUCLEOTIDE SEQUENCE [LARGE SCALE GENOMIC DNA]</scope>
    <source>
        <strain evidence="4 5">NIES-2499</strain>
    </source>
</reference>
<proteinExistence type="predicted"/>
<dbReference type="Pfam" id="PF12796">
    <property type="entry name" value="Ank_2"/>
    <property type="match status" value="3"/>
</dbReference>
<dbReference type="Proteomes" id="UP000232323">
    <property type="component" value="Unassembled WGS sequence"/>
</dbReference>
<evidence type="ECO:0000256" key="3">
    <source>
        <dbReference type="PROSITE-ProRule" id="PRU00023"/>
    </source>
</evidence>
<feature type="repeat" description="ANK" evidence="3">
    <location>
        <begin position="335"/>
        <end position="367"/>
    </location>
</feature>
<dbReference type="AlphaFoldDB" id="A0A250X391"/>
<dbReference type="SUPFAM" id="SSF48403">
    <property type="entry name" value="Ankyrin repeat"/>
    <property type="match status" value="1"/>
</dbReference>
<evidence type="ECO:0000313" key="4">
    <source>
        <dbReference type="EMBL" id="GAX77240.1"/>
    </source>
</evidence>
<feature type="repeat" description="ANK" evidence="3">
    <location>
        <begin position="84"/>
        <end position="116"/>
    </location>
</feature>
<dbReference type="InterPro" id="IPR002110">
    <property type="entry name" value="Ankyrin_rpt"/>
</dbReference>
<keyword evidence="5" id="KW-1185">Reference proteome</keyword>
<feature type="repeat" description="ANK" evidence="3">
    <location>
        <begin position="117"/>
        <end position="139"/>
    </location>
</feature>